<dbReference type="GO" id="GO:0016020">
    <property type="term" value="C:membrane"/>
    <property type="evidence" value="ECO:0007669"/>
    <property type="project" value="UniProtKB-SubCell"/>
</dbReference>
<dbReference type="InterPro" id="IPR009716">
    <property type="entry name" value="Ferroportin-1"/>
</dbReference>
<feature type="transmembrane region" description="Helical" evidence="7">
    <location>
        <begin position="472"/>
        <end position="491"/>
    </location>
</feature>
<proteinExistence type="inferred from homology"/>
<comment type="similarity">
    <text evidence="2 7">Belongs to the ferroportin (FP) (TC 2.A.100) family. SLC40A subfamily.</text>
</comment>
<evidence type="ECO:0000256" key="2">
    <source>
        <dbReference type="ARBA" id="ARBA00006279"/>
    </source>
</evidence>
<evidence type="ECO:0000256" key="5">
    <source>
        <dbReference type="ARBA" id="ARBA00022989"/>
    </source>
</evidence>
<name>A0AAD9NPE8_RIDPI</name>
<feature type="region of interest" description="Disordered" evidence="8">
    <location>
        <begin position="204"/>
        <end position="240"/>
    </location>
</feature>
<dbReference type="GO" id="GO:0005381">
    <property type="term" value="F:iron ion transmembrane transporter activity"/>
    <property type="evidence" value="ECO:0007669"/>
    <property type="project" value="UniProtKB-UniRule"/>
</dbReference>
<evidence type="ECO:0000256" key="1">
    <source>
        <dbReference type="ARBA" id="ARBA00004141"/>
    </source>
</evidence>
<keyword evidence="10" id="KW-1185">Reference proteome</keyword>
<dbReference type="Pfam" id="PF06963">
    <property type="entry name" value="FPN1"/>
    <property type="match status" value="1"/>
</dbReference>
<dbReference type="PANTHER" id="PTHR11660">
    <property type="entry name" value="SOLUTE CARRIER FAMILY 40 MEMBER"/>
    <property type="match status" value="1"/>
</dbReference>
<feature type="transmembrane region" description="Helical" evidence="7">
    <location>
        <begin position="270"/>
        <end position="297"/>
    </location>
</feature>
<feature type="transmembrane region" description="Helical" evidence="7">
    <location>
        <begin position="399"/>
        <end position="425"/>
    </location>
</feature>
<dbReference type="CDD" id="cd17480">
    <property type="entry name" value="MFS_SLC40A1_like"/>
    <property type="match status" value="1"/>
</dbReference>
<feature type="transmembrane region" description="Helical" evidence="7">
    <location>
        <begin position="303"/>
        <end position="326"/>
    </location>
</feature>
<dbReference type="SUPFAM" id="SSF103473">
    <property type="entry name" value="MFS general substrate transporter"/>
    <property type="match status" value="1"/>
</dbReference>
<evidence type="ECO:0000313" key="9">
    <source>
        <dbReference type="EMBL" id="KAK2175781.1"/>
    </source>
</evidence>
<accession>A0AAD9NPE8</accession>
<comment type="caution">
    <text evidence="7">Lacks conserved residue(s) required for the propagation of feature annotation.</text>
</comment>
<dbReference type="Gene3D" id="1.20.1250.20">
    <property type="entry name" value="MFS general substrate transporter like domains"/>
    <property type="match status" value="1"/>
</dbReference>
<comment type="subcellular location">
    <subcellularLocation>
        <location evidence="1 7">Membrane</location>
        <topology evidence="1 7">Multi-pass membrane protein</topology>
    </subcellularLocation>
</comment>
<feature type="transmembrane region" description="Helical" evidence="7">
    <location>
        <begin position="20"/>
        <end position="42"/>
    </location>
</feature>
<evidence type="ECO:0000256" key="8">
    <source>
        <dbReference type="SAM" id="MobiDB-lite"/>
    </source>
</evidence>
<feature type="compositionally biased region" description="Polar residues" evidence="8">
    <location>
        <begin position="222"/>
        <end position="231"/>
    </location>
</feature>
<feature type="transmembrane region" description="Helical" evidence="7">
    <location>
        <begin position="338"/>
        <end position="356"/>
    </location>
</feature>
<evidence type="ECO:0000256" key="7">
    <source>
        <dbReference type="RuleBase" id="RU365065"/>
    </source>
</evidence>
<comment type="caution">
    <text evidence="9">The sequence shown here is derived from an EMBL/GenBank/DDBJ whole genome shotgun (WGS) entry which is preliminary data.</text>
</comment>
<evidence type="ECO:0000256" key="6">
    <source>
        <dbReference type="ARBA" id="ARBA00023136"/>
    </source>
</evidence>
<dbReference type="InterPro" id="IPR036259">
    <property type="entry name" value="MFS_trans_sf"/>
</dbReference>
<evidence type="ECO:0000256" key="4">
    <source>
        <dbReference type="ARBA" id="ARBA00022692"/>
    </source>
</evidence>
<feature type="region of interest" description="Disordered" evidence="8">
    <location>
        <begin position="516"/>
        <end position="536"/>
    </location>
</feature>
<keyword evidence="4 7" id="KW-0812">Transmembrane</keyword>
<evidence type="ECO:0000313" key="10">
    <source>
        <dbReference type="Proteomes" id="UP001209878"/>
    </source>
</evidence>
<organism evidence="9 10">
    <name type="scientific">Ridgeia piscesae</name>
    <name type="common">Tubeworm</name>
    <dbReference type="NCBI Taxonomy" id="27915"/>
    <lineage>
        <taxon>Eukaryota</taxon>
        <taxon>Metazoa</taxon>
        <taxon>Spiralia</taxon>
        <taxon>Lophotrochozoa</taxon>
        <taxon>Annelida</taxon>
        <taxon>Polychaeta</taxon>
        <taxon>Sedentaria</taxon>
        <taxon>Canalipalpata</taxon>
        <taxon>Sabellida</taxon>
        <taxon>Siboglinidae</taxon>
        <taxon>Ridgeia</taxon>
    </lineage>
</organism>
<keyword evidence="3 7" id="KW-0813">Transport</keyword>
<sequence length="536" mass="58452">MWRFAAGLYLVYLAGGELQLAAVFGFTAGGAIMLFGGIIGNWVDINSRLKVVRVSLFIQNFSVMLCAVSVYLTLVYQERFAMLFGGLLPRISEGVIIVFAVVAQLSSVAYKIAIEKDWIVVVAAGDKAKLANLNAITRTIDQMCKGVAPVVTGLVMTVTSLRTAAIFIALWNFFSVFVEYGLLAQVYRLVPQLAVKLDASDNEGDQTVEMTPTNEEDLGAETNPTDESTSPLRGDRAEGKKKEKKSVLTVLFDPFIVLYTGWRTYARQRVVFAGLALSMLYMTVLGFDSITTGYIYANGLSELMVGLAMSLGGLTGALGSYAFTWFRRRIGLEWTGLLAFNLEITCLTLCVVSIWTPGSLFQPSSLFQPHQTVQNCSLGANNTSTSDYFVSSQWCGDRAVSISIVLFLVGIVTSRVGLWMADLVVTQLLQETVRERERGIVSGVQHSLNMLMDVLKFTLVIILPYIETFGYLIILSFIFICLASISFAVYAHSVLHEAKVEGWEANVDSHGADMDGQGANLDGHGTSVGDLSGDNT</sequence>
<gene>
    <name evidence="9" type="ORF">NP493_708g02002</name>
</gene>
<keyword evidence="6 7" id="KW-0472">Membrane</keyword>
<dbReference type="Proteomes" id="UP001209878">
    <property type="component" value="Unassembled WGS sequence"/>
</dbReference>
<dbReference type="PANTHER" id="PTHR11660:SF57">
    <property type="entry name" value="SOLUTE CARRIER FAMILY 40 MEMBER"/>
    <property type="match status" value="1"/>
</dbReference>
<comment type="function">
    <text evidence="7">May be involved in iron transport and iron homeostasis.</text>
</comment>
<feature type="transmembrane region" description="Helical" evidence="7">
    <location>
        <begin position="54"/>
        <end position="74"/>
    </location>
</feature>
<feature type="transmembrane region" description="Helical" evidence="7">
    <location>
        <begin position="80"/>
        <end position="102"/>
    </location>
</feature>
<dbReference type="EMBL" id="JAODUO010000708">
    <property type="protein sequence ID" value="KAK2175781.1"/>
    <property type="molecule type" value="Genomic_DNA"/>
</dbReference>
<keyword evidence="5 7" id="KW-1133">Transmembrane helix</keyword>
<dbReference type="AlphaFoldDB" id="A0AAD9NPE8"/>
<reference evidence="9" key="1">
    <citation type="journal article" date="2023" name="Mol. Biol. Evol.">
        <title>Third-Generation Sequencing Reveals the Adaptive Role of the Epigenome in Three Deep-Sea Polychaetes.</title>
        <authorList>
            <person name="Perez M."/>
            <person name="Aroh O."/>
            <person name="Sun Y."/>
            <person name="Lan Y."/>
            <person name="Juniper S.K."/>
            <person name="Young C.R."/>
            <person name="Angers B."/>
            <person name="Qian P.Y."/>
        </authorList>
    </citation>
    <scope>NUCLEOTIDE SEQUENCE</scope>
    <source>
        <strain evidence="9">R07B-5</strain>
    </source>
</reference>
<keyword evidence="7" id="KW-0406">Ion transport</keyword>
<evidence type="ECO:0000256" key="3">
    <source>
        <dbReference type="ARBA" id="ARBA00022448"/>
    </source>
</evidence>
<protein>
    <recommendedName>
        <fullName evidence="7">Solute carrier family 40 member</fullName>
    </recommendedName>
</protein>